<sequence length="162" mass="18722">MNTPEITPIHPEITTHLYDLYKVHSRSPLLDSETIPFIPIQWSGPPNQVPFTFPIRPTEKRPFFCFDFIKFGKCDKKDCIFPHLTIEQCEQSGIKIGHCYAFAETGKCENRNNLKKKKRRKSKNLQETDITNVQFLDDKNVVENLGTSSAPDFDSLLKEFNS</sequence>
<proteinExistence type="predicted"/>
<gene>
    <name evidence="1" type="ORF">DEBURN_LOCUS2746</name>
</gene>
<protein>
    <submittedName>
        <fullName evidence="1">3802_t:CDS:1</fullName>
    </submittedName>
</protein>
<evidence type="ECO:0000313" key="2">
    <source>
        <dbReference type="Proteomes" id="UP000789706"/>
    </source>
</evidence>
<dbReference type="AlphaFoldDB" id="A0A9N8VTX8"/>
<keyword evidence="2" id="KW-1185">Reference proteome</keyword>
<organism evidence="1 2">
    <name type="scientific">Diversispora eburnea</name>
    <dbReference type="NCBI Taxonomy" id="1213867"/>
    <lineage>
        <taxon>Eukaryota</taxon>
        <taxon>Fungi</taxon>
        <taxon>Fungi incertae sedis</taxon>
        <taxon>Mucoromycota</taxon>
        <taxon>Glomeromycotina</taxon>
        <taxon>Glomeromycetes</taxon>
        <taxon>Diversisporales</taxon>
        <taxon>Diversisporaceae</taxon>
        <taxon>Diversispora</taxon>
    </lineage>
</organism>
<dbReference type="OrthoDB" id="289162at2759"/>
<comment type="caution">
    <text evidence="1">The sequence shown here is derived from an EMBL/GenBank/DDBJ whole genome shotgun (WGS) entry which is preliminary data.</text>
</comment>
<accession>A0A9N8VTX8</accession>
<evidence type="ECO:0000313" key="1">
    <source>
        <dbReference type="EMBL" id="CAG8462308.1"/>
    </source>
</evidence>
<name>A0A9N8VTX8_9GLOM</name>
<reference evidence="1" key="1">
    <citation type="submission" date="2021-06" db="EMBL/GenBank/DDBJ databases">
        <authorList>
            <person name="Kallberg Y."/>
            <person name="Tangrot J."/>
            <person name="Rosling A."/>
        </authorList>
    </citation>
    <scope>NUCLEOTIDE SEQUENCE</scope>
    <source>
        <strain evidence="1">AZ414A</strain>
    </source>
</reference>
<dbReference type="EMBL" id="CAJVPK010000156">
    <property type="protein sequence ID" value="CAG8462308.1"/>
    <property type="molecule type" value="Genomic_DNA"/>
</dbReference>
<dbReference type="Proteomes" id="UP000789706">
    <property type="component" value="Unassembled WGS sequence"/>
</dbReference>